<evidence type="ECO:0000256" key="1">
    <source>
        <dbReference type="ARBA" id="ARBA00022737"/>
    </source>
</evidence>
<dbReference type="Proteomes" id="UP000179807">
    <property type="component" value="Unassembled WGS sequence"/>
</dbReference>
<organism evidence="4 5">
    <name type="scientific">Tritrichomonas foetus</name>
    <dbReference type="NCBI Taxonomy" id="1144522"/>
    <lineage>
        <taxon>Eukaryota</taxon>
        <taxon>Metamonada</taxon>
        <taxon>Parabasalia</taxon>
        <taxon>Tritrichomonadida</taxon>
        <taxon>Tritrichomonadidae</taxon>
        <taxon>Tritrichomonas</taxon>
    </lineage>
</organism>
<dbReference type="RefSeq" id="XP_068358810.1">
    <property type="nucleotide sequence ID" value="XM_068492715.1"/>
</dbReference>
<keyword evidence="5" id="KW-1185">Reference proteome</keyword>
<dbReference type="EMBL" id="MLAK01000749">
    <property type="protein sequence ID" value="OHT05674.1"/>
    <property type="molecule type" value="Genomic_DNA"/>
</dbReference>
<name>A0A1J4K3X3_9EUKA</name>
<dbReference type="SUPFAM" id="SSF48403">
    <property type="entry name" value="Ankyrin repeat"/>
    <property type="match status" value="1"/>
</dbReference>
<protein>
    <submittedName>
        <fullName evidence="4">Uncharacterized protein</fullName>
    </submittedName>
</protein>
<dbReference type="PANTHER" id="PTHR24189">
    <property type="entry name" value="MYOTROPHIN"/>
    <property type="match status" value="1"/>
</dbReference>
<evidence type="ECO:0000256" key="2">
    <source>
        <dbReference type="ARBA" id="ARBA00023043"/>
    </source>
</evidence>
<sequence>MIDLLVRHQAKIDITGGQGIILYLFHETPLHIACSNNCFDAVYRLFVNGANINACMNGDDSQTPLQFALMRNCKEIIAFLLHKGADKRFIDYTQVPYREEMMEFVQNGYLDDEFNEEKMISRFCKGRIEDVREFEYPECPEVDIEKRYINKEYIKEIKERNKKLSEG</sequence>
<evidence type="ECO:0000256" key="3">
    <source>
        <dbReference type="PROSITE-ProRule" id="PRU00023"/>
    </source>
</evidence>
<dbReference type="PROSITE" id="PS50088">
    <property type="entry name" value="ANK_REPEAT"/>
    <property type="match status" value="2"/>
</dbReference>
<feature type="repeat" description="ANK" evidence="3">
    <location>
        <begin position="60"/>
        <end position="92"/>
    </location>
</feature>
<keyword evidence="2 3" id="KW-0040">ANK repeat</keyword>
<dbReference type="InterPro" id="IPR050745">
    <property type="entry name" value="Multifunctional_regulatory"/>
</dbReference>
<dbReference type="VEuPathDB" id="TrichDB:TRFO_05803"/>
<dbReference type="AlphaFoldDB" id="A0A1J4K3X3"/>
<proteinExistence type="predicted"/>
<evidence type="ECO:0000313" key="5">
    <source>
        <dbReference type="Proteomes" id="UP000179807"/>
    </source>
</evidence>
<dbReference type="Gene3D" id="1.25.40.20">
    <property type="entry name" value="Ankyrin repeat-containing domain"/>
    <property type="match status" value="1"/>
</dbReference>
<evidence type="ECO:0000313" key="4">
    <source>
        <dbReference type="EMBL" id="OHT05674.1"/>
    </source>
</evidence>
<keyword evidence="1" id="KW-0677">Repeat</keyword>
<dbReference type="GeneID" id="94827419"/>
<feature type="repeat" description="ANK" evidence="3">
    <location>
        <begin position="25"/>
        <end position="57"/>
    </location>
</feature>
<dbReference type="PROSITE" id="PS50297">
    <property type="entry name" value="ANK_REP_REGION"/>
    <property type="match status" value="2"/>
</dbReference>
<dbReference type="InterPro" id="IPR002110">
    <property type="entry name" value="Ankyrin_rpt"/>
</dbReference>
<dbReference type="SMART" id="SM00248">
    <property type="entry name" value="ANK"/>
    <property type="match status" value="2"/>
</dbReference>
<gene>
    <name evidence="4" type="ORF">TRFO_05803</name>
</gene>
<comment type="caution">
    <text evidence="4">The sequence shown here is derived from an EMBL/GenBank/DDBJ whole genome shotgun (WGS) entry which is preliminary data.</text>
</comment>
<accession>A0A1J4K3X3</accession>
<dbReference type="PANTHER" id="PTHR24189:SF72">
    <property type="entry name" value="ANKYRIN REPEAT-CONTAINING DOMAIN-CONTAINING PROTEIN"/>
    <property type="match status" value="1"/>
</dbReference>
<dbReference type="Pfam" id="PF12796">
    <property type="entry name" value="Ank_2"/>
    <property type="match status" value="1"/>
</dbReference>
<dbReference type="InterPro" id="IPR036770">
    <property type="entry name" value="Ankyrin_rpt-contain_sf"/>
</dbReference>
<reference evidence="4" key="1">
    <citation type="submission" date="2016-10" db="EMBL/GenBank/DDBJ databases">
        <authorList>
            <person name="Benchimol M."/>
            <person name="Almeida L.G."/>
            <person name="Vasconcelos A.T."/>
            <person name="Perreira-Neves A."/>
            <person name="Rosa I.A."/>
            <person name="Tasca T."/>
            <person name="Bogo M.R."/>
            <person name="de Souza W."/>
        </authorList>
    </citation>
    <scope>NUCLEOTIDE SEQUENCE [LARGE SCALE GENOMIC DNA]</scope>
    <source>
        <strain evidence="4">K</strain>
    </source>
</reference>